<name>A0A0F9JX94_9ZZZZ</name>
<gene>
    <name evidence="1" type="ORF">LCGC14_1400440</name>
</gene>
<accession>A0A0F9JX94</accession>
<proteinExistence type="predicted"/>
<reference evidence="1" key="1">
    <citation type="journal article" date="2015" name="Nature">
        <title>Complex archaea that bridge the gap between prokaryotes and eukaryotes.</title>
        <authorList>
            <person name="Spang A."/>
            <person name="Saw J.H."/>
            <person name="Jorgensen S.L."/>
            <person name="Zaremba-Niedzwiedzka K."/>
            <person name="Martijn J."/>
            <person name="Lind A.E."/>
            <person name="van Eijk R."/>
            <person name="Schleper C."/>
            <person name="Guy L."/>
            <person name="Ettema T.J."/>
        </authorList>
    </citation>
    <scope>NUCLEOTIDE SEQUENCE</scope>
</reference>
<evidence type="ECO:0000313" key="1">
    <source>
        <dbReference type="EMBL" id="KKM74429.1"/>
    </source>
</evidence>
<dbReference type="AlphaFoldDB" id="A0A0F9JX94"/>
<organism evidence="1">
    <name type="scientific">marine sediment metagenome</name>
    <dbReference type="NCBI Taxonomy" id="412755"/>
    <lineage>
        <taxon>unclassified sequences</taxon>
        <taxon>metagenomes</taxon>
        <taxon>ecological metagenomes</taxon>
    </lineage>
</organism>
<protein>
    <submittedName>
        <fullName evidence="1">Uncharacterized protein</fullName>
    </submittedName>
</protein>
<comment type="caution">
    <text evidence="1">The sequence shown here is derived from an EMBL/GenBank/DDBJ whole genome shotgun (WGS) entry which is preliminary data.</text>
</comment>
<dbReference type="EMBL" id="LAZR01009143">
    <property type="protein sequence ID" value="KKM74429.1"/>
    <property type="molecule type" value="Genomic_DNA"/>
</dbReference>
<sequence>MILMKCKYERGHEGCGMLMPGQDGFFSFRKCIHPDLDEKSKKCPWRMCRSDSSAGHGHGGVLIGHGGR</sequence>